<protein>
    <submittedName>
        <fullName evidence="1">Uncharacterized protein</fullName>
    </submittedName>
</protein>
<dbReference type="Proteomes" id="UP000693758">
    <property type="component" value="Segment"/>
</dbReference>
<evidence type="ECO:0000313" key="1">
    <source>
        <dbReference type="EMBL" id="QWY81917.1"/>
    </source>
</evidence>
<name>A0A8F3E701_9CAUD</name>
<gene>
    <name evidence="1" type="primary">12</name>
    <name evidence="1" type="ORF">SEA_SICARIUS2_12</name>
</gene>
<proteinExistence type="predicted"/>
<sequence length="171" mass="17905">MAELLTWGATVDEVSALAPHIGLYDDSTVVAEPIDDVFGETAAGKVSRADVEGFITDVAGRVSLRLYRLARIVPASPTYDVLAQACHDLTVTGAAHYLVAAAFPAMAGVNDATNLAGLLWKRFEDGLDDLVAQLDQIIADGDSTAVLPNARVIGAGGGNFPAPLFPDGIRW</sequence>
<evidence type="ECO:0000313" key="2">
    <source>
        <dbReference type="Proteomes" id="UP000693758"/>
    </source>
</evidence>
<reference evidence="1" key="1">
    <citation type="submission" date="2021-04" db="EMBL/GenBank/DDBJ databases">
        <authorList>
            <person name="Black C."/>
            <person name="Barkhordar M.H."/>
            <person name="Chen C."/>
            <person name="Chin S.C."/>
            <person name="Fang R."/>
            <person name="Fontenot L.A."/>
            <person name="Fulinara C.P."/>
            <person name="Gaeta R."/>
            <person name="Hong M.-L.O."/>
            <person name="Jiang B.L."/>
            <person name="Kapinos A."/>
            <person name="Komaranchath M."/>
            <person name="Lan W.C."/>
            <person name="Mirjafari-Firoozabadi S.-A."/>
            <person name="Padua J.-W.P."/>
            <person name="Ramarapu R."/>
            <person name="Santana M.G."/>
            <person name="Shaffer R.D."/>
            <person name="Soumakis M."/>
            <person name="Torres N.C."/>
            <person name="Tseng A."/>
            <person name="Venkatesh S."/>
            <person name="Wang V."/>
            <person name="Yanovsky A.O."/>
            <person name="Nguyen M.A."/>
            <person name="Swift C.M."/>
            <person name="Mayet R.A."/>
            <person name="Chen A."/>
            <person name="Demo S."/>
            <person name="Tse V.Y."/>
            <person name="Garlena R.A."/>
            <person name="Russell D.A."/>
            <person name="Pope W.H."/>
            <person name="Jacobs-Sera D."/>
            <person name="Hatfull G.F."/>
            <person name="Reddi K."/>
            <person name="Moberg-Parker J."/>
            <person name="Freise A.C."/>
        </authorList>
    </citation>
    <scope>NUCLEOTIDE SEQUENCE</scope>
</reference>
<keyword evidence="2" id="KW-1185">Reference proteome</keyword>
<organism evidence="1 2">
    <name type="scientific">Arthrobacter phage Sicarius2</name>
    <dbReference type="NCBI Taxonomy" id="2836090"/>
    <lineage>
        <taxon>Viruses</taxon>
        <taxon>Duplodnaviria</taxon>
        <taxon>Heunggongvirae</taxon>
        <taxon>Uroviricota</taxon>
        <taxon>Caudoviricetes</taxon>
        <taxon>Berryhillviridae</taxon>
        <taxon>Sicariusvirus</taxon>
        <taxon>Sicariusvirus sicarius2</taxon>
    </lineage>
</organism>
<dbReference type="EMBL" id="MW862982">
    <property type="protein sequence ID" value="QWY81917.1"/>
    <property type="molecule type" value="Genomic_DNA"/>
</dbReference>
<accession>A0A8F3E701</accession>